<evidence type="ECO:0000313" key="18">
    <source>
        <dbReference type="Proteomes" id="UP000288859"/>
    </source>
</evidence>
<dbReference type="Gene3D" id="1.10.150.20">
    <property type="entry name" value="5' to 3' exonuclease, C-terminal subdomain"/>
    <property type="match status" value="1"/>
</dbReference>
<dbReference type="GO" id="GO:0046872">
    <property type="term" value="F:metal ion binding"/>
    <property type="evidence" value="ECO:0007669"/>
    <property type="project" value="UniProtKB-KW"/>
</dbReference>
<dbReference type="InterPro" id="IPR036279">
    <property type="entry name" value="5-3_exonuclease_C_sf"/>
</dbReference>
<dbReference type="InterPro" id="IPR006086">
    <property type="entry name" value="XPG-I_dom"/>
</dbReference>
<name>A0A438NI34_EXOME</name>
<dbReference type="Gene3D" id="3.40.50.1010">
    <property type="entry name" value="5'-nuclease"/>
    <property type="match status" value="1"/>
</dbReference>
<keyword evidence="12" id="KW-0234">DNA repair</keyword>
<evidence type="ECO:0000256" key="13">
    <source>
        <dbReference type="ARBA" id="ARBA00023242"/>
    </source>
</evidence>
<evidence type="ECO:0000259" key="16">
    <source>
        <dbReference type="SMART" id="SM00485"/>
    </source>
</evidence>
<feature type="domain" description="XPG N-terminal" evidence="16">
    <location>
        <begin position="1"/>
        <end position="99"/>
    </location>
</feature>
<keyword evidence="13" id="KW-0539">Nucleus</keyword>
<feature type="domain" description="XPG-I" evidence="15">
    <location>
        <begin position="138"/>
        <end position="208"/>
    </location>
</feature>
<comment type="subcellular location">
    <subcellularLocation>
        <location evidence="2">Nucleus</location>
    </subcellularLocation>
</comment>
<keyword evidence="9" id="KW-0460">Magnesium</keyword>
<comment type="caution">
    <text evidence="17">The sequence shown here is derived from an EMBL/GenBank/DDBJ whole genome shotgun (WGS) entry which is preliminary data.</text>
</comment>
<evidence type="ECO:0000256" key="11">
    <source>
        <dbReference type="ARBA" id="ARBA00023125"/>
    </source>
</evidence>
<dbReference type="GO" id="GO:0003677">
    <property type="term" value="F:DNA binding"/>
    <property type="evidence" value="ECO:0007669"/>
    <property type="project" value="UniProtKB-KW"/>
</dbReference>
<feature type="region of interest" description="Disordered" evidence="14">
    <location>
        <begin position="695"/>
        <end position="729"/>
    </location>
</feature>
<evidence type="ECO:0000256" key="8">
    <source>
        <dbReference type="ARBA" id="ARBA00022839"/>
    </source>
</evidence>
<dbReference type="VEuPathDB" id="FungiDB:PV10_00213"/>
<dbReference type="GO" id="GO:0005634">
    <property type="term" value="C:nucleus"/>
    <property type="evidence" value="ECO:0007669"/>
    <property type="project" value="UniProtKB-SubCell"/>
</dbReference>
<comment type="cofactor">
    <cofactor evidence="1">
        <name>Mg(2+)</name>
        <dbReference type="ChEBI" id="CHEBI:18420"/>
    </cofactor>
</comment>
<dbReference type="PANTHER" id="PTHR11081:SF65">
    <property type="entry name" value="DNA DAMAGE-INDUCIBLE PROTEIN DIN7-RELATED"/>
    <property type="match status" value="1"/>
</dbReference>
<dbReference type="SUPFAM" id="SSF88723">
    <property type="entry name" value="PIN domain-like"/>
    <property type="match status" value="1"/>
</dbReference>
<dbReference type="GO" id="GO:0035312">
    <property type="term" value="F:5'-3' DNA exonuclease activity"/>
    <property type="evidence" value="ECO:0007669"/>
    <property type="project" value="InterPro"/>
</dbReference>
<feature type="compositionally biased region" description="Basic and acidic residues" evidence="14">
    <location>
        <begin position="528"/>
        <end position="541"/>
    </location>
</feature>
<evidence type="ECO:0000256" key="5">
    <source>
        <dbReference type="ARBA" id="ARBA00022723"/>
    </source>
</evidence>
<keyword evidence="10" id="KW-0267">Excision nuclease</keyword>
<dbReference type="OrthoDB" id="26491at2759"/>
<evidence type="ECO:0000256" key="2">
    <source>
        <dbReference type="ARBA" id="ARBA00004123"/>
    </source>
</evidence>
<dbReference type="InterPro" id="IPR006085">
    <property type="entry name" value="XPG_DNA_repair_N"/>
</dbReference>
<evidence type="ECO:0000256" key="12">
    <source>
        <dbReference type="ARBA" id="ARBA00023204"/>
    </source>
</evidence>
<dbReference type="FunFam" id="3.40.50.1010:FF:000002">
    <property type="entry name" value="Exonuclease 1, putative"/>
    <property type="match status" value="1"/>
</dbReference>
<dbReference type="AlphaFoldDB" id="A0A438NI34"/>
<dbReference type="InterPro" id="IPR037315">
    <property type="entry name" value="EXO1_H3TH"/>
</dbReference>
<keyword evidence="6" id="KW-0227">DNA damage</keyword>
<evidence type="ECO:0000256" key="1">
    <source>
        <dbReference type="ARBA" id="ARBA00001946"/>
    </source>
</evidence>
<evidence type="ECO:0000256" key="3">
    <source>
        <dbReference type="ARBA" id="ARBA00010563"/>
    </source>
</evidence>
<dbReference type="FunFam" id="1.10.150.20:FF:000011">
    <property type="entry name" value="exonuclease 1"/>
    <property type="match status" value="1"/>
</dbReference>
<evidence type="ECO:0000256" key="4">
    <source>
        <dbReference type="ARBA" id="ARBA00022722"/>
    </source>
</evidence>
<evidence type="ECO:0000256" key="7">
    <source>
        <dbReference type="ARBA" id="ARBA00022801"/>
    </source>
</evidence>
<dbReference type="InterPro" id="IPR044752">
    <property type="entry name" value="PIN-like_EXO1"/>
</dbReference>
<gene>
    <name evidence="17" type="ORF">B0A52_00729</name>
</gene>
<dbReference type="GO" id="GO:0017108">
    <property type="term" value="F:5'-flap endonuclease activity"/>
    <property type="evidence" value="ECO:0007669"/>
    <property type="project" value="TreeGrafter"/>
</dbReference>
<evidence type="ECO:0000259" key="15">
    <source>
        <dbReference type="SMART" id="SM00484"/>
    </source>
</evidence>
<evidence type="ECO:0000313" key="17">
    <source>
        <dbReference type="EMBL" id="RVX75376.1"/>
    </source>
</evidence>
<evidence type="ECO:0000256" key="9">
    <source>
        <dbReference type="ARBA" id="ARBA00022842"/>
    </source>
</evidence>
<keyword evidence="7" id="KW-0378">Hydrolase</keyword>
<organism evidence="17 18">
    <name type="scientific">Exophiala mesophila</name>
    <name type="common">Black yeast-like fungus</name>
    <dbReference type="NCBI Taxonomy" id="212818"/>
    <lineage>
        <taxon>Eukaryota</taxon>
        <taxon>Fungi</taxon>
        <taxon>Dikarya</taxon>
        <taxon>Ascomycota</taxon>
        <taxon>Pezizomycotina</taxon>
        <taxon>Eurotiomycetes</taxon>
        <taxon>Chaetothyriomycetidae</taxon>
        <taxon>Chaetothyriales</taxon>
        <taxon>Herpotrichiellaceae</taxon>
        <taxon>Exophiala</taxon>
    </lineage>
</organism>
<dbReference type="Pfam" id="PF00867">
    <property type="entry name" value="XPG_I"/>
    <property type="match status" value="1"/>
</dbReference>
<dbReference type="SMART" id="SM00485">
    <property type="entry name" value="XPGN"/>
    <property type="match status" value="1"/>
</dbReference>
<dbReference type="Pfam" id="PF00752">
    <property type="entry name" value="XPG_N"/>
    <property type="match status" value="1"/>
</dbReference>
<dbReference type="InterPro" id="IPR006084">
    <property type="entry name" value="XPG/Rad2"/>
</dbReference>
<evidence type="ECO:0000256" key="14">
    <source>
        <dbReference type="SAM" id="MobiDB-lite"/>
    </source>
</evidence>
<dbReference type="InterPro" id="IPR029060">
    <property type="entry name" value="PIN-like_dom_sf"/>
</dbReference>
<feature type="compositionally biased region" description="Basic residues" evidence="14">
    <location>
        <begin position="489"/>
        <end position="499"/>
    </location>
</feature>
<dbReference type="SMART" id="SM00484">
    <property type="entry name" value="XPGI"/>
    <property type="match status" value="1"/>
</dbReference>
<keyword evidence="5" id="KW-0479">Metal-binding</keyword>
<dbReference type="EMBL" id="NAJM01000002">
    <property type="protein sequence ID" value="RVX75376.1"/>
    <property type="molecule type" value="Genomic_DNA"/>
</dbReference>
<keyword evidence="11" id="KW-0238">DNA-binding</keyword>
<evidence type="ECO:0000256" key="6">
    <source>
        <dbReference type="ARBA" id="ARBA00022763"/>
    </source>
</evidence>
<dbReference type="CDD" id="cd09857">
    <property type="entry name" value="PIN_EXO1"/>
    <property type="match status" value="1"/>
</dbReference>
<comment type="similarity">
    <text evidence="3">Belongs to the XPG/RAD2 endonuclease family. EXO1 subfamily.</text>
</comment>
<dbReference type="CDD" id="cd09908">
    <property type="entry name" value="H3TH_EXO1"/>
    <property type="match status" value="1"/>
</dbReference>
<dbReference type="Proteomes" id="UP000288859">
    <property type="component" value="Unassembled WGS sequence"/>
</dbReference>
<dbReference type="PRINTS" id="PR00853">
    <property type="entry name" value="XPGRADSUPER"/>
</dbReference>
<keyword evidence="8" id="KW-0269">Exonuclease</keyword>
<proteinExistence type="inferred from homology"/>
<feature type="region of interest" description="Disordered" evidence="14">
    <location>
        <begin position="473"/>
        <end position="499"/>
    </location>
</feature>
<protein>
    <submittedName>
        <fullName evidence="17">Uncharacterized protein</fullName>
    </submittedName>
</protein>
<keyword evidence="4" id="KW-0540">Nuclease</keyword>
<dbReference type="PANTHER" id="PTHR11081">
    <property type="entry name" value="FLAP ENDONUCLEASE FAMILY MEMBER"/>
    <property type="match status" value="1"/>
</dbReference>
<dbReference type="SUPFAM" id="SSF47807">
    <property type="entry name" value="5' to 3' exonuclease, C-terminal subdomain"/>
    <property type="match status" value="1"/>
</dbReference>
<feature type="region of interest" description="Disordered" evidence="14">
    <location>
        <begin position="528"/>
        <end position="579"/>
    </location>
</feature>
<sequence length="744" mass="82235">MGIKGLLGLIKSIQKHSNLKHFSGQTLGIDAYGWLHRGVTGCAFALASGKPTTIHIDFVLSRVRMLLDFGVVPYLVFDGDDLPSKAGTNLERQKRRQDAKIKGMELQKAGKTSLAHQEFSKAVDVTPLMARQLINELKKLNVQYIVAPYEADAQLVYLEQKGIIDGILSEDSDLLVFGAKRLLTKLNQYGELVEIDRSELPVCKEVSFAGWTDTMFRQMAILSGCDYLPNIGKIGLKTAHAHIRRHKSVDKVIKVIKFEGKHVVPEDYSQSFRNAELTFLHHRVFCPLQKRLIHLNELGPGLKDSDLPFLGAYMEPDIAIGVACGDLDPFSKKPIHLETHKTGRPVLADARRQSYASDPGMKIGKSIETFFKPHRQPLAELDPNSLTPSPSQQRLLDRNRNASWEPRLVSSAPPLNRAATAFAGSTSRQQSASREDQTSFLSRASALSTYKAPKRQRLCSELTACSPSLGISESPFFKTSGDNASPLAQKKKRDKKGRHSAFEVFSDESIPDHLLVEAELDRLARDAVGDKEAPTHASAREEEADIVKPTPQKIPMSASPLSSHVLEQQSPLPPSPVLVDPDKNPDAFHDLLEFHVRKQNASLLRTFAFQPEEQRVSALKFLAPRQGRDELFSALSSESQSNALGTLPKSCRVDDFCDIVKSCTTFGDQPVAIQRAALKTLGASNKSVRECSPPVEAEEEHLSIPPRVSGSEDALIPNSEDELSDRGSPIRNRKLDLSAFIYTP</sequence>
<accession>A0A438NI34</accession>
<evidence type="ECO:0000256" key="10">
    <source>
        <dbReference type="ARBA" id="ARBA00022881"/>
    </source>
</evidence>
<reference evidence="17 18" key="1">
    <citation type="submission" date="2017-03" db="EMBL/GenBank/DDBJ databases">
        <title>Genomes of endolithic fungi from Antarctica.</title>
        <authorList>
            <person name="Coleine C."/>
            <person name="Masonjones S."/>
            <person name="Stajich J.E."/>
        </authorList>
    </citation>
    <scope>NUCLEOTIDE SEQUENCE [LARGE SCALE GENOMIC DNA]</scope>
    <source>
        <strain evidence="17 18">CCFEE 6314</strain>
    </source>
</reference>
<dbReference type="GO" id="GO:0006281">
    <property type="term" value="P:DNA repair"/>
    <property type="evidence" value="ECO:0007669"/>
    <property type="project" value="UniProtKB-KW"/>
</dbReference>